<dbReference type="Pfam" id="PF06808">
    <property type="entry name" value="DctM"/>
    <property type="match status" value="1"/>
</dbReference>
<proteinExistence type="inferred from homology"/>
<feature type="transmembrane region" description="Helical" evidence="7">
    <location>
        <begin position="103"/>
        <end position="124"/>
    </location>
</feature>
<keyword evidence="10" id="KW-1185">Reference proteome</keyword>
<keyword evidence="5 7" id="KW-1133">Transmembrane helix</keyword>
<evidence type="ECO:0000256" key="4">
    <source>
        <dbReference type="ARBA" id="ARBA00022692"/>
    </source>
</evidence>
<dbReference type="GO" id="GO:0022857">
    <property type="term" value="F:transmembrane transporter activity"/>
    <property type="evidence" value="ECO:0007669"/>
    <property type="project" value="UniProtKB-UniRule"/>
</dbReference>
<dbReference type="OrthoDB" id="7824289at2"/>
<feature type="transmembrane region" description="Helical" evidence="7">
    <location>
        <begin position="397"/>
        <end position="425"/>
    </location>
</feature>
<dbReference type="PIRSF" id="PIRSF006066">
    <property type="entry name" value="HI0050"/>
    <property type="match status" value="1"/>
</dbReference>
<dbReference type="AlphaFoldDB" id="A0A397QAU0"/>
<keyword evidence="3 7" id="KW-0997">Cell inner membrane</keyword>
<evidence type="ECO:0000256" key="7">
    <source>
        <dbReference type="RuleBase" id="RU369079"/>
    </source>
</evidence>
<comment type="function">
    <text evidence="7">Part of the tripartite ATP-independent periplasmic (TRAP) transport system.</text>
</comment>
<feature type="transmembrane region" description="Helical" evidence="7">
    <location>
        <begin position="136"/>
        <end position="159"/>
    </location>
</feature>
<organism evidence="9 10">
    <name type="scientific">Dichotomicrobium thermohalophilum</name>
    <dbReference type="NCBI Taxonomy" id="933063"/>
    <lineage>
        <taxon>Bacteria</taxon>
        <taxon>Pseudomonadati</taxon>
        <taxon>Pseudomonadota</taxon>
        <taxon>Alphaproteobacteria</taxon>
        <taxon>Hyphomicrobiales</taxon>
        <taxon>Hyphomicrobiaceae</taxon>
        <taxon>Dichotomicrobium</taxon>
    </lineage>
</organism>
<evidence type="ECO:0000256" key="3">
    <source>
        <dbReference type="ARBA" id="ARBA00022519"/>
    </source>
</evidence>
<evidence type="ECO:0000313" key="10">
    <source>
        <dbReference type="Proteomes" id="UP000266273"/>
    </source>
</evidence>
<feature type="transmembrane region" description="Helical" evidence="7">
    <location>
        <begin position="313"/>
        <end position="330"/>
    </location>
</feature>
<keyword evidence="6 7" id="KW-0472">Membrane</keyword>
<feature type="transmembrane region" description="Helical" evidence="7">
    <location>
        <begin position="269"/>
        <end position="293"/>
    </location>
</feature>
<sequence length="426" mass="45028">MIVLVIFLALLFMIFINVPIAVALAISGVIGIVAAEGMGALVTVALDMYNGATKFSLIAIPMFVLAGAIMNASGITQRLIDFVSALIGFVRGGLAMVNVGVSLFFAEISGSAVADVAALGSVMIPQMKKRGYKAPFAAALTSSSASLAIIIPPSIPMILYAVSAQTSIEQLFVAGVVPGIIGGAGLMLLCWYFARRYNLPVEAAFDTKRLRETFIAALPTFALPVIILGGIFGGFVTATEAGGLAVLAAIIIGFWYRETDFKQLRRAMLDGAMQTAVVMVLVAASVLMGGFLTRAQIPQDLAAALLDITDNKWVILAILNVFFLVIGFFLHSAAAIILVVPIVVPLITQVGIDPVHFGLVVTLNLAIGQQTPPVASVLITACSIARANVWDVSKINIYFIAVLLLVLLLCTYVPVVPLFLVELLYR</sequence>
<feature type="transmembrane region" description="Helical" evidence="7">
    <location>
        <begin position="241"/>
        <end position="257"/>
    </location>
</feature>
<keyword evidence="7" id="KW-0813">Transport</keyword>
<evidence type="ECO:0000259" key="8">
    <source>
        <dbReference type="Pfam" id="PF06808"/>
    </source>
</evidence>
<keyword evidence="4 7" id="KW-0812">Transmembrane</keyword>
<dbReference type="InterPro" id="IPR010656">
    <property type="entry name" value="DctM"/>
</dbReference>
<comment type="subcellular location">
    <subcellularLocation>
        <location evidence="1 7">Cell inner membrane</location>
        <topology evidence="1 7">Multi-pass membrane protein</topology>
    </subcellularLocation>
</comment>
<comment type="similarity">
    <text evidence="7">Belongs to the TRAP transporter large permease family.</text>
</comment>
<name>A0A397QAU0_9HYPH</name>
<feature type="transmembrane region" description="Helical" evidence="7">
    <location>
        <begin position="171"/>
        <end position="194"/>
    </location>
</feature>
<reference evidence="9 10" key="1">
    <citation type="submission" date="2018-08" db="EMBL/GenBank/DDBJ databases">
        <title>Genomic Encyclopedia of Archaeal and Bacterial Type Strains, Phase II (KMG-II): from individual species to whole genera.</title>
        <authorList>
            <person name="Goeker M."/>
        </authorList>
    </citation>
    <scope>NUCLEOTIDE SEQUENCE [LARGE SCALE GENOMIC DNA]</scope>
    <source>
        <strain evidence="9 10">DSM 5002</strain>
    </source>
</reference>
<dbReference type="PANTHER" id="PTHR33362">
    <property type="entry name" value="SIALIC ACID TRAP TRANSPORTER PERMEASE PROTEIN SIAT-RELATED"/>
    <property type="match status" value="1"/>
</dbReference>
<gene>
    <name evidence="9" type="ORF">BXY53_0293</name>
</gene>
<feature type="transmembrane region" description="Helical" evidence="7">
    <location>
        <begin position="335"/>
        <end position="352"/>
    </location>
</feature>
<comment type="subunit">
    <text evidence="7">The complex comprises the extracytoplasmic solute receptor protein and the two transmembrane proteins.</text>
</comment>
<feature type="domain" description="TRAP C4-dicarboxylate transport system permease DctM subunit" evidence="8">
    <location>
        <begin position="8"/>
        <end position="414"/>
    </location>
</feature>
<dbReference type="EMBL" id="QXDF01000001">
    <property type="protein sequence ID" value="RIA55234.1"/>
    <property type="molecule type" value="Genomic_DNA"/>
</dbReference>
<evidence type="ECO:0000256" key="5">
    <source>
        <dbReference type="ARBA" id="ARBA00022989"/>
    </source>
</evidence>
<evidence type="ECO:0000256" key="1">
    <source>
        <dbReference type="ARBA" id="ARBA00004429"/>
    </source>
</evidence>
<protein>
    <recommendedName>
        <fullName evidence="7">TRAP transporter large permease protein</fullName>
    </recommendedName>
</protein>
<accession>A0A397QAU0</accession>
<dbReference type="InterPro" id="IPR004681">
    <property type="entry name" value="TRAP_DctM"/>
</dbReference>
<evidence type="ECO:0000256" key="2">
    <source>
        <dbReference type="ARBA" id="ARBA00022475"/>
    </source>
</evidence>
<evidence type="ECO:0000256" key="6">
    <source>
        <dbReference type="ARBA" id="ARBA00023136"/>
    </source>
</evidence>
<dbReference type="PANTHER" id="PTHR33362:SF2">
    <property type="entry name" value="TRAP TRANSPORTER LARGE PERMEASE PROTEIN"/>
    <property type="match status" value="1"/>
</dbReference>
<dbReference type="RefSeq" id="WP_119060168.1">
    <property type="nucleotide sequence ID" value="NZ_QXDF01000001.1"/>
</dbReference>
<evidence type="ECO:0000313" key="9">
    <source>
        <dbReference type="EMBL" id="RIA55234.1"/>
    </source>
</evidence>
<keyword evidence="2" id="KW-1003">Cell membrane</keyword>
<dbReference type="GO" id="GO:0005886">
    <property type="term" value="C:plasma membrane"/>
    <property type="evidence" value="ECO:0007669"/>
    <property type="project" value="UniProtKB-SubCell"/>
</dbReference>
<feature type="transmembrane region" description="Helical" evidence="7">
    <location>
        <begin position="214"/>
        <end position="235"/>
    </location>
</feature>
<dbReference type="NCBIfam" id="TIGR00786">
    <property type="entry name" value="dctM"/>
    <property type="match status" value="1"/>
</dbReference>
<feature type="transmembrane region" description="Helical" evidence="7">
    <location>
        <begin position="55"/>
        <end position="72"/>
    </location>
</feature>
<comment type="caution">
    <text evidence="7">Lacks conserved residue(s) required for the propagation of feature annotation.</text>
</comment>
<dbReference type="Proteomes" id="UP000266273">
    <property type="component" value="Unassembled WGS sequence"/>
</dbReference>
<comment type="caution">
    <text evidence="9">The sequence shown here is derived from an EMBL/GenBank/DDBJ whole genome shotgun (WGS) entry which is preliminary data.</text>
</comment>